<protein>
    <submittedName>
        <fullName evidence="1">Uncharacterized protein</fullName>
    </submittedName>
</protein>
<evidence type="ECO:0000313" key="1">
    <source>
        <dbReference type="EMBL" id="MDQ0995879.1"/>
    </source>
</evidence>
<gene>
    <name evidence="1" type="ORF">QFZ34_001056</name>
</gene>
<sequence>MEDFSTWDASYVAGRQSEHSDYPFRLSARDVIRFDLREPVATIS</sequence>
<proteinExistence type="predicted"/>
<accession>A0ABU0S570</accession>
<dbReference type="EMBL" id="JAUSZT010000002">
    <property type="protein sequence ID" value="MDQ0995879.1"/>
    <property type="molecule type" value="Genomic_DNA"/>
</dbReference>
<dbReference type="Proteomes" id="UP001237780">
    <property type="component" value="Unassembled WGS sequence"/>
</dbReference>
<evidence type="ECO:0000313" key="2">
    <source>
        <dbReference type="Proteomes" id="UP001237780"/>
    </source>
</evidence>
<name>A0ABU0S570_9HYPH</name>
<comment type="caution">
    <text evidence="1">The sequence shown here is derived from an EMBL/GenBank/DDBJ whole genome shotgun (WGS) entry which is preliminary data.</text>
</comment>
<keyword evidence="2" id="KW-1185">Reference proteome</keyword>
<organism evidence="1 2">
    <name type="scientific">Phyllobacterium ifriqiyense</name>
    <dbReference type="NCBI Taxonomy" id="314238"/>
    <lineage>
        <taxon>Bacteria</taxon>
        <taxon>Pseudomonadati</taxon>
        <taxon>Pseudomonadota</taxon>
        <taxon>Alphaproteobacteria</taxon>
        <taxon>Hyphomicrobiales</taxon>
        <taxon>Phyllobacteriaceae</taxon>
        <taxon>Phyllobacterium</taxon>
    </lineage>
</organism>
<reference evidence="1 2" key="1">
    <citation type="submission" date="2023-07" db="EMBL/GenBank/DDBJ databases">
        <title>Comparative genomics of wheat-associated soil bacteria to identify genetic determinants of phenazine resistance.</title>
        <authorList>
            <person name="Mouncey N."/>
        </authorList>
    </citation>
    <scope>NUCLEOTIDE SEQUENCE [LARGE SCALE GENOMIC DNA]</scope>
    <source>
        <strain evidence="1 2">W4I11</strain>
    </source>
</reference>